<accession>A0A8H6G7G3</accession>
<keyword evidence="1" id="KW-0472">Membrane</keyword>
<dbReference type="EMBL" id="JACCJC010000001">
    <property type="protein sequence ID" value="KAF6241907.1"/>
    <property type="molecule type" value="Genomic_DNA"/>
</dbReference>
<evidence type="ECO:0000313" key="2">
    <source>
        <dbReference type="EMBL" id="KAF6241907.1"/>
    </source>
</evidence>
<sequence length="651" mass="69609">MERFRSHTHFIPLKDDASRLELLPIESEVGSFKSSSVKNGLDSAEGQSQNRTLVVKGWPQTSKALRKTGWKKVGSLAIDTLIALIPLLFIAVSLVAIHMSGSPISTDGDRVKAATTLGPTLFPILFAAIVGRSLRSLALFQAERGAKLGTLEQLMGSLTIFGTVELQFLLRTFDLLGIGLIALWALSPLGGQASLRLLGLGKQPTSSTQNVSYLSPESVSILAQGADTISSLGFSTNALYLSALFTPPATQASAVDTWANVKIPTIEKLESTSKSDADGWYRVFPENASYSSLVGLPIDGIRKSGSYHFYVECLYMALDCPTVTDSTLVNGTSRGGFSLNFVTDDPGNLLLYPNQTSYPSVKPWGVNFSAVSNIESDDSFITNCTLTRSSVESNITCDDGSCSVTQIRRSIFDQRPPGYTPLVYGIGAAGLETYWPMSGGSGEHPGSSTPTEYFISDPTMNSLSTSIASGGVSLKGLSADLFSERFSLVFNTYWQCSLVPWYQTGNFPSNASALNHDSFDINYMGIFNTTTTTVTTFTDIYVCNKIWAAILLIASTVLLLCGIGGAVAKHMARGPKILGYVSTMTRDNPYIDLPPGGCTLDGLERARLLKDVEVKVQDVCAEGGVGHIALGSAETFDSGKLISGRLYAGAA</sequence>
<feature type="transmembrane region" description="Helical" evidence="1">
    <location>
        <begin position="168"/>
        <end position="186"/>
    </location>
</feature>
<name>A0A8H6G7G3_9LECA</name>
<feature type="transmembrane region" description="Helical" evidence="1">
    <location>
        <begin position="546"/>
        <end position="568"/>
    </location>
</feature>
<comment type="caution">
    <text evidence="2">The sequence shown here is derived from an EMBL/GenBank/DDBJ whole genome shotgun (WGS) entry which is preliminary data.</text>
</comment>
<organism evidence="2 3">
    <name type="scientific">Letharia columbiana</name>
    <dbReference type="NCBI Taxonomy" id="112416"/>
    <lineage>
        <taxon>Eukaryota</taxon>
        <taxon>Fungi</taxon>
        <taxon>Dikarya</taxon>
        <taxon>Ascomycota</taxon>
        <taxon>Pezizomycotina</taxon>
        <taxon>Lecanoromycetes</taxon>
        <taxon>OSLEUM clade</taxon>
        <taxon>Lecanoromycetidae</taxon>
        <taxon>Lecanorales</taxon>
        <taxon>Lecanorineae</taxon>
        <taxon>Parmeliaceae</taxon>
        <taxon>Letharia</taxon>
    </lineage>
</organism>
<feature type="transmembrane region" description="Helical" evidence="1">
    <location>
        <begin position="76"/>
        <end position="97"/>
    </location>
</feature>
<protein>
    <submittedName>
        <fullName evidence="2">Uncharacterized protein</fullName>
    </submittedName>
</protein>
<dbReference type="GeneID" id="59282298"/>
<keyword evidence="1" id="KW-1133">Transmembrane helix</keyword>
<proteinExistence type="predicted"/>
<evidence type="ECO:0000313" key="3">
    <source>
        <dbReference type="Proteomes" id="UP000578531"/>
    </source>
</evidence>
<keyword evidence="3" id="KW-1185">Reference proteome</keyword>
<feature type="transmembrane region" description="Helical" evidence="1">
    <location>
        <begin position="117"/>
        <end position="134"/>
    </location>
</feature>
<dbReference type="OrthoDB" id="3692311at2759"/>
<evidence type="ECO:0000256" key="1">
    <source>
        <dbReference type="SAM" id="Phobius"/>
    </source>
</evidence>
<dbReference type="Proteomes" id="UP000578531">
    <property type="component" value="Unassembled WGS sequence"/>
</dbReference>
<gene>
    <name evidence="2" type="ORF">HO173_000619</name>
</gene>
<dbReference type="RefSeq" id="XP_037171147.1">
    <property type="nucleotide sequence ID" value="XM_037302568.1"/>
</dbReference>
<dbReference type="AlphaFoldDB" id="A0A8H6G7G3"/>
<keyword evidence="1" id="KW-0812">Transmembrane</keyword>
<reference evidence="2 3" key="1">
    <citation type="journal article" date="2020" name="Genomics">
        <title>Complete, high-quality genomes from long-read metagenomic sequencing of two wolf lichen thalli reveals enigmatic genome architecture.</title>
        <authorList>
            <person name="McKenzie S.K."/>
            <person name="Walston R.F."/>
            <person name="Allen J.L."/>
        </authorList>
    </citation>
    <scope>NUCLEOTIDE SEQUENCE [LARGE SCALE GENOMIC DNA]</scope>
    <source>
        <strain evidence="2">WasteWater2</strain>
    </source>
</reference>